<evidence type="ECO:0000313" key="1">
    <source>
        <dbReference type="EMBL" id="AWV32363.1"/>
    </source>
</evidence>
<sequence>MIRFDPSGNSWISDQWNAFIVDMKSVHASWETAMSYWTMGFTDPFFTSAKVSMSSKEYWYAQAEVIFYAATMGKGAAGKQLIKQESKQVASSVVRIAKPIARLDTKIAANSLSSQLGGTVVEARGEGWKIINIANPLSKNQPIMIRVMNAGSGGRERDYFRVTVGTKGTLNLEGKLSSDLASTHIDLTDNYLEQIQNMINNYVKTGGK</sequence>
<organism evidence="1 2">
    <name type="scientific">Paenibacillus odorifer</name>
    <dbReference type="NCBI Taxonomy" id="189426"/>
    <lineage>
        <taxon>Bacteria</taxon>
        <taxon>Bacillati</taxon>
        <taxon>Bacillota</taxon>
        <taxon>Bacilli</taxon>
        <taxon>Bacillales</taxon>
        <taxon>Paenibacillaceae</taxon>
        <taxon>Paenibacillus</taxon>
    </lineage>
</organism>
<evidence type="ECO:0000313" key="2">
    <source>
        <dbReference type="Proteomes" id="UP000249163"/>
    </source>
</evidence>
<dbReference type="Proteomes" id="UP000249163">
    <property type="component" value="Chromosome"/>
</dbReference>
<dbReference type="AlphaFoldDB" id="A0AAD0KJ39"/>
<dbReference type="EMBL" id="CP021965">
    <property type="protein sequence ID" value="AWV32363.1"/>
    <property type="molecule type" value="Genomic_DNA"/>
</dbReference>
<gene>
    <name evidence="1" type="ORF">CD191_06900</name>
</gene>
<protein>
    <submittedName>
        <fullName evidence="1">Uncharacterized protein</fullName>
    </submittedName>
</protein>
<proteinExistence type="predicted"/>
<name>A0AAD0KJ39_9BACL</name>
<accession>A0AAD0KJ39</accession>
<reference evidence="1 2" key="1">
    <citation type="submission" date="2017-06" db="EMBL/GenBank/DDBJ databases">
        <title>Complete genome sequence of Paenibacillus odorifer CBA7130.</title>
        <authorList>
            <person name="Nam Y.-D."/>
            <person name="Kang J."/>
            <person name="Chung W.-H."/>
        </authorList>
    </citation>
    <scope>NUCLEOTIDE SEQUENCE [LARGE SCALE GENOMIC DNA]</scope>
    <source>
        <strain evidence="1 2">CBA7130</strain>
    </source>
</reference>